<organism evidence="2">
    <name type="scientific">Kribbella sp. HUAS MG21</name>
    <dbReference type="NCBI Taxonomy" id="3160966"/>
    <lineage>
        <taxon>Bacteria</taxon>
        <taxon>Bacillati</taxon>
        <taxon>Actinomycetota</taxon>
        <taxon>Actinomycetes</taxon>
        <taxon>Propionibacteriales</taxon>
        <taxon>Kribbellaceae</taxon>
        <taxon>Kribbella</taxon>
    </lineage>
</organism>
<dbReference type="RefSeq" id="WP_350280480.1">
    <property type="nucleotide sequence ID" value="NZ_CP158165.1"/>
</dbReference>
<sequence>MQLDPALELYGLSPEQFTAARNQLAKTLRDAGDTRGSDTIRALRKPTIAAWLANRLVRTVPDQIAELTDFGEDLREAHRLGDRARLKMLTARRHELVNRLVDVARADAAGDGRSMTMSSAERLAATLDAALVDPGAAQMLRSGRLTSGLRHVGFGVVDETGTPIPVTDQVRGRPTPTATAAKAAPRKASPTKKAAGPRTRRLTQDEQLRRQRAELQERLREVEADYEAAENERAAAESELDANEHHIADMQTAIERLTDELEHARRELRHAQSRTRKLERALTRAARLAAASRRRRDAQQQRLEAFNG</sequence>
<proteinExistence type="predicted"/>
<evidence type="ECO:0008006" key="3">
    <source>
        <dbReference type="Google" id="ProtNLM"/>
    </source>
</evidence>
<gene>
    <name evidence="2" type="ORF">ABN611_15005</name>
</gene>
<reference evidence="2" key="1">
    <citation type="submission" date="2024-06" db="EMBL/GenBank/DDBJ databases">
        <title>Kribbella sp. strain HUAS MG21 genome sequences.</title>
        <authorList>
            <person name="Mo P."/>
        </authorList>
    </citation>
    <scope>NUCLEOTIDE SEQUENCE</scope>
    <source>
        <strain evidence="2">HUAS MG21</strain>
    </source>
</reference>
<dbReference type="AlphaFoldDB" id="A0AAU7TLQ0"/>
<evidence type="ECO:0000313" key="2">
    <source>
        <dbReference type="EMBL" id="XBV27697.1"/>
    </source>
</evidence>
<name>A0AAU7TLQ0_9ACTN</name>
<accession>A0AAU7TLQ0</accession>
<feature type="region of interest" description="Disordered" evidence="1">
    <location>
        <begin position="289"/>
        <end position="308"/>
    </location>
</feature>
<protein>
    <recommendedName>
        <fullName evidence="3">Transposase</fullName>
    </recommendedName>
</protein>
<feature type="compositionally biased region" description="Low complexity" evidence="1">
    <location>
        <begin position="174"/>
        <end position="194"/>
    </location>
</feature>
<feature type="region of interest" description="Disordered" evidence="1">
    <location>
        <begin position="163"/>
        <end position="207"/>
    </location>
</feature>
<dbReference type="EMBL" id="CP158165">
    <property type="protein sequence ID" value="XBV27697.1"/>
    <property type="molecule type" value="Genomic_DNA"/>
</dbReference>
<evidence type="ECO:0000256" key="1">
    <source>
        <dbReference type="SAM" id="MobiDB-lite"/>
    </source>
</evidence>